<dbReference type="CDD" id="cd00609">
    <property type="entry name" value="AAT_like"/>
    <property type="match status" value="1"/>
</dbReference>
<evidence type="ECO:0000256" key="5">
    <source>
        <dbReference type="ARBA" id="ARBA00022576"/>
    </source>
</evidence>
<keyword evidence="8 11" id="KW-0663">Pyridoxal phosphate</keyword>
<evidence type="ECO:0000256" key="10">
    <source>
        <dbReference type="ARBA" id="ARBA00047481"/>
    </source>
</evidence>
<evidence type="ECO:0000256" key="1">
    <source>
        <dbReference type="ARBA" id="ARBA00001933"/>
    </source>
</evidence>
<dbReference type="InterPro" id="IPR015422">
    <property type="entry name" value="PyrdxlP-dep_Trfase_small"/>
</dbReference>
<dbReference type="GO" id="GO:0004400">
    <property type="term" value="F:histidinol-phosphate transaminase activity"/>
    <property type="evidence" value="ECO:0007669"/>
    <property type="project" value="UniProtKB-UniRule"/>
</dbReference>
<dbReference type="OrthoDB" id="9813612at2"/>
<dbReference type="GO" id="GO:0030170">
    <property type="term" value="F:pyridoxal phosphate binding"/>
    <property type="evidence" value="ECO:0007669"/>
    <property type="project" value="InterPro"/>
</dbReference>
<keyword evidence="7 11" id="KW-0808">Transferase</keyword>
<protein>
    <recommendedName>
        <fullName evidence="11">Histidinol-phosphate aminotransferase</fullName>
        <ecNumber evidence="11">2.6.1.9</ecNumber>
    </recommendedName>
    <alternativeName>
        <fullName evidence="11">Imidazole acetol-phosphate transaminase</fullName>
    </alternativeName>
</protein>
<accession>A0A1U9NJD8</accession>
<dbReference type="RefSeq" id="WP_146659985.1">
    <property type="nucleotide sequence ID" value="NZ_CP019791.1"/>
</dbReference>
<dbReference type="KEGG" id="alus:STSP2_00784"/>
<evidence type="ECO:0000256" key="8">
    <source>
        <dbReference type="ARBA" id="ARBA00022898"/>
    </source>
</evidence>
<evidence type="ECO:0000256" key="7">
    <source>
        <dbReference type="ARBA" id="ARBA00022679"/>
    </source>
</evidence>
<evidence type="ECO:0000313" key="13">
    <source>
        <dbReference type="EMBL" id="AQT67636.1"/>
    </source>
</evidence>
<evidence type="ECO:0000259" key="12">
    <source>
        <dbReference type="Pfam" id="PF00155"/>
    </source>
</evidence>
<dbReference type="GO" id="GO:0000105">
    <property type="term" value="P:L-histidine biosynthetic process"/>
    <property type="evidence" value="ECO:0007669"/>
    <property type="project" value="UniProtKB-UniRule"/>
</dbReference>
<comment type="cofactor">
    <cofactor evidence="1 11">
        <name>pyridoxal 5'-phosphate</name>
        <dbReference type="ChEBI" id="CHEBI:597326"/>
    </cofactor>
</comment>
<dbReference type="AlphaFoldDB" id="A0A1U9NJD8"/>
<feature type="domain" description="Aminotransferase class I/classII large" evidence="12">
    <location>
        <begin position="24"/>
        <end position="341"/>
    </location>
</feature>
<organism evidence="13 14">
    <name type="scientific">Anaerohalosphaera lusitana</name>
    <dbReference type="NCBI Taxonomy" id="1936003"/>
    <lineage>
        <taxon>Bacteria</taxon>
        <taxon>Pseudomonadati</taxon>
        <taxon>Planctomycetota</taxon>
        <taxon>Phycisphaerae</taxon>
        <taxon>Sedimentisphaerales</taxon>
        <taxon>Anaerohalosphaeraceae</taxon>
        <taxon>Anaerohalosphaera</taxon>
    </lineage>
</organism>
<dbReference type="EMBL" id="CP019791">
    <property type="protein sequence ID" value="AQT67636.1"/>
    <property type="molecule type" value="Genomic_DNA"/>
</dbReference>
<dbReference type="HAMAP" id="MF_01023">
    <property type="entry name" value="HisC_aminotrans_2"/>
    <property type="match status" value="1"/>
</dbReference>
<reference evidence="14" key="1">
    <citation type="submission" date="2017-02" db="EMBL/GenBank/DDBJ databases">
        <title>Comparative genomics and description of representatives of a novel lineage of planctomycetes thriving in anoxic sediments.</title>
        <authorList>
            <person name="Spring S."/>
            <person name="Bunk B."/>
            <person name="Sproer C."/>
        </authorList>
    </citation>
    <scope>NUCLEOTIDE SEQUENCE [LARGE SCALE GENOMIC DNA]</scope>
    <source>
        <strain evidence="14">ST-NAGAB-D1</strain>
    </source>
</reference>
<evidence type="ECO:0000256" key="2">
    <source>
        <dbReference type="ARBA" id="ARBA00005011"/>
    </source>
</evidence>
<dbReference type="Proteomes" id="UP000189674">
    <property type="component" value="Chromosome"/>
</dbReference>
<gene>
    <name evidence="11 13" type="primary">hisC</name>
    <name evidence="13" type="ORF">STSP2_00784</name>
</gene>
<keyword evidence="5 11" id="KW-0032">Aminotransferase</keyword>
<keyword evidence="9 11" id="KW-0368">Histidine biosynthesis</keyword>
<dbReference type="STRING" id="1936003.STSP2_00784"/>
<dbReference type="SUPFAM" id="SSF53383">
    <property type="entry name" value="PLP-dependent transferases"/>
    <property type="match status" value="1"/>
</dbReference>
<feature type="modified residue" description="N6-(pyridoxal phosphate)lysine" evidence="11">
    <location>
        <position position="207"/>
    </location>
</feature>
<dbReference type="PANTHER" id="PTHR42885">
    <property type="entry name" value="HISTIDINOL-PHOSPHATE AMINOTRANSFERASE-RELATED"/>
    <property type="match status" value="1"/>
</dbReference>
<evidence type="ECO:0000256" key="9">
    <source>
        <dbReference type="ARBA" id="ARBA00023102"/>
    </source>
</evidence>
<comment type="catalytic activity">
    <reaction evidence="10 11">
        <text>L-histidinol phosphate + 2-oxoglutarate = 3-(imidazol-4-yl)-2-oxopropyl phosphate + L-glutamate</text>
        <dbReference type="Rhea" id="RHEA:23744"/>
        <dbReference type="ChEBI" id="CHEBI:16810"/>
        <dbReference type="ChEBI" id="CHEBI:29985"/>
        <dbReference type="ChEBI" id="CHEBI:57766"/>
        <dbReference type="ChEBI" id="CHEBI:57980"/>
        <dbReference type="EC" id="2.6.1.9"/>
    </reaction>
</comment>
<keyword evidence="6 11" id="KW-0028">Amino-acid biosynthesis</keyword>
<name>A0A1U9NJD8_9BACT</name>
<comment type="similarity">
    <text evidence="3 11">Belongs to the class-II pyridoxal-phosphate-dependent aminotransferase family. Histidinol-phosphate aminotransferase subfamily.</text>
</comment>
<comment type="subunit">
    <text evidence="4 11">Homodimer.</text>
</comment>
<proteinExistence type="inferred from homology"/>
<keyword evidence="14" id="KW-1185">Reference proteome</keyword>
<evidence type="ECO:0000256" key="11">
    <source>
        <dbReference type="HAMAP-Rule" id="MF_01023"/>
    </source>
</evidence>
<sequence>MSYVRENIERMKGYTPGFQPEGLDVVKLNTNENPYPPSERVLEAVRGITAEQLRRYPQPLGDKFRIAASGVLGVEPDNIMCTNGGDDLLTIAFRAFCDEKRAVIFPGPTYSLYPVLAHIQDCAAWEVDFDDEELYDNLADANEALTIICNPNAPSGKQIEPAKIGELAERLDGVLLVDEAYADFAEQDCVGLVRELDNVMILRSMSKGYSLAGIRFGYCIASAELIGELLKVKDSYNVDAVAIEAATAAIEDQDYFRSNVMKVVAERQRLTKNLRELGFAVEDSSTNFVLAQISKPSAKDIYEELARRNIFVRYFDLPKLKDKLRVTVGTPEQNDALLGALKDITGNEE</sequence>
<dbReference type="PANTHER" id="PTHR42885:SF2">
    <property type="entry name" value="HISTIDINOL-PHOSPHATE AMINOTRANSFERASE"/>
    <property type="match status" value="1"/>
</dbReference>
<evidence type="ECO:0000313" key="14">
    <source>
        <dbReference type="Proteomes" id="UP000189674"/>
    </source>
</evidence>
<dbReference type="EC" id="2.6.1.9" evidence="11"/>
<dbReference type="Gene3D" id="3.90.1150.10">
    <property type="entry name" value="Aspartate Aminotransferase, domain 1"/>
    <property type="match status" value="1"/>
</dbReference>
<dbReference type="InterPro" id="IPR015424">
    <property type="entry name" value="PyrdxlP-dep_Trfase"/>
</dbReference>
<dbReference type="Pfam" id="PF00155">
    <property type="entry name" value="Aminotran_1_2"/>
    <property type="match status" value="1"/>
</dbReference>
<dbReference type="Gene3D" id="3.40.640.10">
    <property type="entry name" value="Type I PLP-dependent aspartate aminotransferase-like (Major domain)"/>
    <property type="match status" value="1"/>
</dbReference>
<dbReference type="NCBIfam" id="TIGR01141">
    <property type="entry name" value="hisC"/>
    <property type="match status" value="1"/>
</dbReference>
<evidence type="ECO:0000256" key="3">
    <source>
        <dbReference type="ARBA" id="ARBA00007970"/>
    </source>
</evidence>
<evidence type="ECO:0000256" key="4">
    <source>
        <dbReference type="ARBA" id="ARBA00011738"/>
    </source>
</evidence>
<dbReference type="InterPro" id="IPR004839">
    <property type="entry name" value="Aminotransferase_I/II_large"/>
</dbReference>
<dbReference type="InterPro" id="IPR015421">
    <property type="entry name" value="PyrdxlP-dep_Trfase_major"/>
</dbReference>
<evidence type="ECO:0000256" key="6">
    <source>
        <dbReference type="ARBA" id="ARBA00022605"/>
    </source>
</evidence>
<comment type="pathway">
    <text evidence="2 11">Amino-acid biosynthesis; L-histidine biosynthesis; L-histidine from 5-phospho-alpha-D-ribose 1-diphosphate: step 7/9.</text>
</comment>
<dbReference type="InterPro" id="IPR005861">
    <property type="entry name" value="HisP_aminotrans"/>
</dbReference>
<dbReference type="UniPathway" id="UPA00031">
    <property type="reaction ID" value="UER00012"/>
</dbReference>